<feature type="region of interest" description="Disordered" evidence="1">
    <location>
        <begin position="199"/>
        <end position="244"/>
    </location>
</feature>
<protein>
    <submittedName>
        <fullName evidence="2">Uncharacterized protein</fullName>
    </submittedName>
</protein>
<accession>A0A836C5F1</accession>
<keyword evidence="3" id="KW-1185">Reference proteome</keyword>
<feature type="compositionally biased region" description="Low complexity" evidence="1">
    <location>
        <begin position="211"/>
        <end position="225"/>
    </location>
</feature>
<sequence>MARILAMQAVDVDELLSLAVLEAGCYAAGPQPSRSHTHPYSTSPLETGVDMDWHVPIEALVELEPATAIHAAVGIAAAKAGSAPRSVGRLRQGRPCSLEPISEDEETGTRTESMVREESCLGLGATGTAAFPRLLAQPEPQPLTAAGDCAMPPVPSSPDPPPQLSDLSTAGSGGGACGCSLSSTTAGLASSSQYVRSSSANPHLSCHSGDADASSSASASGLEALDGSRRGEAEGKQGVLEPASNGLDASASFACSRFRPTQCRLVGPEPSRSSRPVSEERSFASSGGKLLARLRRSAAACLSPRTLGDTPADGAHAMAMTVGDTCWAQPGSAEERDGRS</sequence>
<proteinExistence type="predicted"/>
<evidence type="ECO:0000256" key="1">
    <source>
        <dbReference type="SAM" id="MobiDB-lite"/>
    </source>
</evidence>
<evidence type="ECO:0000313" key="3">
    <source>
        <dbReference type="Proteomes" id="UP000612055"/>
    </source>
</evidence>
<evidence type="ECO:0000313" key="2">
    <source>
        <dbReference type="EMBL" id="KAG2499764.1"/>
    </source>
</evidence>
<feature type="region of interest" description="Disordered" evidence="1">
    <location>
        <begin position="83"/>
        <end position="116"/>
    </location>
</feature>
<feature type="region of interest" description="Disordered" evidence="1">
    <location>
        <begin position="140"/>
        <end position="170"/>
    </location>
</feature>
<feature type="compositionally biased region" description="Pro residues" evidence="1">
    <location>
        <begin position="152"/>
        <end position="163"/>
    </location>
</feature>
<dbReference type="AlphaFoldDB" id="A0A836C5F1"/>
<feature type="compositionally biased region" description="Basic and acidic residues" evidence="1">
    <location>
        <begin position="226"/>
        <end position="235"/>
    </location>
</feature>
<dbReference type="EMBL" id="JAEHOE010000005">
    <property type="protein sequence ID" value="KAG2499764.1"/>
    <property type="molecule type" value="Genomic_DNA"/>
</dbReference>
<comment type="caution">
    <text evidence="2">The sequence shown here is derived from an EMBL/GenBank/DDBJ whole genome shotgun (WGS) entry which is preliminary data.</text>
</comment>
<organism evidence="2 3">
    <name type="scientific">Edaphochlamys debaryana</name>
    <dbReference type="NCBI Taxonomy" id="47281"/>
    <lineage>
        <taxon>Eukaryota</taxon>
        <taxon>Viridiplantae</taxon>
        <taxon>Chlorophyta</taxon>
        <taxon>core chlorophytes</taxon>
        <taxon>Chlorophyceae</taxon>
        <taxon>CS clade</taxon>
        <taxon>Chlamydomonadales</taxon>
        <taxon>Chlamydomonadales incertae sedis</taxon>
        <taxon>Edaphochlamys</taxon>
    </lineage>
</organism>
<feature type="region of interest" description="Disordered" evidence="1">
    <location>
        <begin position="264"/>
        <end position="286"/>
    </location>
</feature>
<reference evidence="2" key="1">
    <citation type="journal article" date="2020" name="bioRxiv">
        <title>Comparative genomics of Chlamydomonas.</title>
        <authorList>
            <person name="Craig R.J."/>
            <person name="Hasan A.R."/>
            <person name="Ness R.W."/>
            <person name="Keightley P.D."/>
        </authorList>
    </citation>
    <scope>NUCLEOTIDE SEQUENCE</scope>
    <source>
        <strain evidence="2">CCAP 11/70</strain>
    </source>
</reference>
<name>A0A836C5F1_9CHLO</name>
<gene>
    <name evidence="2" type="ORF">HYH03_002061</name>
</gene>
<dbReference type="Proteomes" id="UP000612055">
    <property type="component" value="Unassembled WGS sequence"/>
</dbReference>
<feature type="compositionally biased region" description="Basic and acidic residues" evidence="1">
    <location>
        <begin position="107"/>
        <end position="116"/>
    </location>
</feature>